<reference evidence="17" key="1">
    <citation type="journal article" date="2020" name="Microbiol. Resour. Announc.">
        <title>Draft Genome Sequences of Thiorhodococcus mannitoliphagus and Thiorhodococcus minor, Purple Sulfur Photosynthetic Bacteria in the Gammaproteobacterial Family Chromatiaceae.</title>
        <authorList>
            <person name="Aviles F.A."/>
            <person name="Meyer T.E."/>
            <person name="Kyndt J.A."/>
        </authorList>
    </citation>
    <scope>NUCLEOTIDE SEQUENCE [LARGE SCALE GENOMIC DNA]</scope>
    <source>
        <strain evidence="17">DSM 18266</strain>
    </source>
</reference>
<evidence type="ECO:0000256" key="9">
    <source>
        <dbReference type="ARBA" id="ARBA00023170"/>
    </source>
</evidence>
<feature type="signal peptide" evidence="13">
    <location>
        <begin position="1"/>
        <end position="18"/>
    </location>
</feature>
<reference evidence="16 17" key="2">
    <citation type="submission" date="2020-02" db="EMBL/GenBank/DDBJ databases">
        <title>Genome sequences of Thiorhodococcus mannitoliphagus and Thiorhodococcus minor, purple sulfur photosynthetic bacteria in the gammaproteobacterial family, Chromatiaceae.</title>
        <authorList>
            <person name="Aviles F.A."/>
            <person name="Meyer T.E."/>
            <person name="Kyndt J.A."/>
        </authorList>
    </citation>
    <scope>NUCLEOTIDE SEQUENCE [LARGE SCALE GENOMIC DNA]</scope>
    <source>
        <strain evidence="16 17">DSM 18266</strain>
    </source>
</reference>
<evidence type="ECO:0000313" key="17">
    <source>
        <dbReference type="Proteomes" id="UP000471640"/>
    </source>
</evidence>
<dbReference type="Pfam" id="PF07715">
    <property type="entry name" value="Plug"/>
    <property type="match status" value="1"/>
</dbReference>
<evidence type="ECO:0000256" key="10">
    <source>
        <dbReference type="ARBA" id="ARBA00023237"/>
    </source>
</evidence>
<dbReference type="PANTHER" id="PTHR30069">
    <property type="entry name" value="TONB-DEPENDENT OUTER MEMBRANE RECEPTOR"/>
    <property type="match status" value="1"/>
</dbReference>
<evidence type="ECO:0000256" key="1">
    <source>
        <dbReference type="ARBA" id="ARBA00004571"/>
    </source>
</evidence>
<evidence type="ECO:0000256" key="8">
    <source>
        <dbReference type="ARBA" id="ARBA00023136"/>
    </source>
</evidence>
<dbReference type="RefSeq" id="WP_164654896.1">
    <property type="nucleotide sequence ID" value="NZ_JAAIJR010000069.1"/>
</dbReference>
<name>A0A6P1DXS9_9GAMM</name>
<feature type="domain" description="TonB-dependent receptor-like beta-barrel" evidence="14">
    <location>
        <begin position="323"/>
        <end position="653"/>
    </location>
</feature>
<keyword evidence="10 11" id="KW-0998">Cell outer membrane</keyword>
<comment type="subcellular location">
    <subcellularLocation>
        <location evidence="1 11">Cell outer membrane</location>
        <topology evidence="1 11">Multi-pass membrane protein</topology>
    </subcellularLocation>
</comment>
<dbReference type="AlphaFoldDB" id="A0A6P1DXS9"/>
<comment type="similarity">
    <text evidence="2">Belongs to the TonB-dependent receptor family. Hemoglobin/haptoglobin binding protein subfamily.</text>
</comment>
<gene>
    <name evidence="16" type="ORF">G3480_15980</name>
</gene>
<dbReference type="PANTHER" id="PTHR30069:SF29">
    <property type="entry name" value="HEMOGLOBIN AND HEMOGLOBIN-HAPTOGLOBIN-BINDING PROTEIN 1-RELATED"/>
    <property type="match status" value="1"/>
</dbReference>
<keyword evidence="4 11" id="KW-1134">Transmembrane beta strand</keyword>
<evidence type="ECO:0000256" key="3">
    <source>
        <dbReference type="ARBA" id="ARBA00022448"/>
    </source>
</evidence>
<keyword evidence="3 11" id="KW-0813">Transport</keyword>
<evidence type="ECO:0000259" key="14">
    <source>
        <dbReference type="Pfam" id="PF00593"/>
    </source>
</evidence>
<keyword evidence="8 11" id="KW-0472">Membrane</keyword>
<evidence type="ECO:0000259" key="15">
    <source>
        <dbReference type="Pfam" id="PF07715"/>
    </source>
</evidence>
<evidence type="ECO:0000256" key="4">
    <source>
        <dbReference type="ARBA" id="ARBA00022452"/>
    </source>
</evidence>
<evidence type="ECO:0000256" key="6">
    <source>
        <dbReference type="ARBA" id="ARBA00022729"/>
    </source>
</evidence>
<protein>
    <submittedName>
        <fullName evidence="16">TonB-dependent receptor</fullName>
    </submittedName>
</protein>
<proteinExistence type="inferred from homology"/>
<evidence type="ECO:0000256" key="2">
    <source>
        <dbReference type="ARBA" id="ARBA00008143"/>
    </source>
</evidence>
<evidence type="ECO:0000256" key="5">
    <source>
        <dbReference type="ARBA" id="ARBA00022692"/>
    </source>
</evidence>
<dbReference type="GO" id="GO:0009279">
    <property type="term" value="C:cell outer membrane"/>
    <property type="evidence" value="ECO:0007669"/>
    <property type="project" value="UniProtKB-SubCell"/>
</dbReference>
<sequence>MTRFLFATLSALASPALAETSAEELFGSARTVSIATGRAHLYRTAPAVATVITAEDIRNGGFRSVAEALRLVPGFHLGLTNDYAPNVLVRGFSSLGSGNLLVLLDGVAQSDLILGNPLSVLGVIPIDVIDRIEVTRGPGSSVFGADAFSGVVNVITRKRVERQQITLSAGSARTRDGRLLVGDSSASTDIVLGAEIMETDGHRPVIRTDRLSQIDALLGSGFSLAPSAVNTDQRNLGVLANARFGQTRAMLRLSRTTQGLGAGILSAIDPSGTRTLETVEGRLERKVRFSQRLALTLQVDAAQTRLALDDVTWLPASGLFAEGLRYDASAVQETWRLRSDLRYAASARHFITLGLEVEQVRYALDALELRGLDAVASGMGTTSTTLSDPLTGYASALTQLLSAAATGSDDDGHGRLLSAYFQDEWLIAPKWSLTWGARLDDDSDVGTHVSPRAVLVWTPLPEWTAKLLYGEGFRAPTLLETRNGLLPIYQANADLESERLRTLEFAVQYQPHPDLEFGLNLFRHETVDQIRQQNRGVSVEPENVGRQIGQGAELEVRWVLARDLLLRGWYAYQYNTDETTGEDAGYSPHHRLYGSLQYRLGRTFINLQGMYVGDRARVAEDTRDEAPEYGQLDLLVRHDLSKQVSVQLDVRNLLNGNLEEASAGTSLPQDLPLAGRTFYGSIEVRF</sequence>
<keyword evidence="7 12" id="KW-0798">TonB box</keyword>
<dbReference type="InterPro" id="IPR039426">
    <property type="entry name" value="TonB-dep_rcpt-like"/>
</dbReference>
<accession>A0A6P1DXS9</accession>
<dbReference type="GO" id="GO:0044718">
    <property type="term" value="P:siderophore transmembrane transport"/>
    <property type="evidence" value="ECO:0007669"/>
    <property type="project" value="TreeGrafter"/>
</dbReference>
<dbReference type="InterPro" id="IPR036942">
    <property type="entry name" value="Beta-barrel_TonB_sf"/>
</dbReference>
<dbReference type="InterPro" id="IPR012910">
    <property type="entry name" value="Plug_dom"/>
</dbReference>
<dbReference type="Pfam" id="PF00593">
    <property type="entry name" value="TonB_dep_Rec_b-barrel"/>
    <property type="match status" value="1"/>
</dbReference>
<dbReference type="Proteomes" id="UP000471640">
    <property type="component" value="Unassembled WGS sequence"/>
</dbReference>
<dbReference type="Gene3D" id="2.40.170.20">
    <property type="entry name" value="TonB-dependent receptor, beta-barrel domain"/>
    <property type="match status" value="1"/>
</dbReference>
<evidence type="ECO:0000313" key="16">
    <source>
        <dbReference type="EMBL" id="NEX21791.1"/>
    </source>
</evidence>
<evidence type="ECO:0000256" key="13">
    <source>
        <dbReference type="SAM" id="SignalP"/>
    </source>
</evidence>
<dbReference type="EMBL" id="JAAIJR010000069">
    <property type="protein sequence ID" value="NEX21791.1"/>
    <property type="molecule type" value="Genomic_DNA"/>
</dbReference>
<dbReference type="Gene3D" id="2.170.130.10">
    <property type="entry name" value="TonB-dependent receptor, plug domain"/>
    <property type="match status" value="1"/>
</dbReference>
<evidence type="ECO:0000256" key="7">
    <source>
        <dbReference type="ARBA" id="ARBA00023077"/>
    </source>
</evidence>
<dbReference type="GO" id="GO:0015344">
    <property type="term" value="F:siderophore uptake transmembrane transporter activity"/>
    <property type="evidence" value="ECO:0007669"/>
    <property type="project" value="TreeGrafter"/>
</dbReference>
<organism evidence="16 17">
    <name type="scientific">Thiorhodococcus mannitoliphagus</name>
    <dbReference type="NCBI Taxonomy" id="329406"/>
    <lineage>
        <taxon>Bacteria</taxon>
        <taxon>Pseudomonadati</taxon>
        <taxon>Pseudomonadota</taxon>
        <taxon>Gammaproteobacteria</taxon>
        <taxon>Chromatiales</taxon>
        <taxon>Chromatiaceae</taxon>
        <taxon>Thiorhodococcus</taxon>
    </lineage>
</organism>
<keyword evidence="6 13" id="KW-0732">Signal</keyword>
<keyword evidence="17" id="KW-1185">Reference proteome</keyword>
<feature type="domain" description="TonB-dependent receptor plug" evidence="15">
    <location>
        <begin position="43"/>
        <end position="151"/>
    </location>
</feature>
<dbReference type="InterPro" id="IPR000531">
    <property type="entry name" value="Beta-barrel_TonB"/>
</dbReference>
<evidence type="ECO:0000256" key="11">
    <source>
        <dbReference type="PROSITE-ProRule" id="PRU01360"/>
    </source>
</evidence>
<evidence type="ECO:0000256" key="12">
    <source>
        <dbReference type="RuleBase" id="RU003357"/>
    </source>
</evidence>
<dbReference type="InterPro" id="IPR037066">
    <property type="entry name" value="Plug_dom_sf"/>
</dbReference>
<keyword evidence="5 11" id="KW-0812">Transmembrane</keyword>
<dbReference type="CDD" id="cd01347">
    <property type="entry name" value="ligand_gated_channel"/>
    <property type="match status" value="1"/>
</dbReference>
<dbReference type="PROSITE" id="PS52016">
    <property type="entry name" value="TONB_DEPENDENT_REC_3"/>
    <property type="match status" value="1"/>
</dbReference>
<comment type="caution">
    <text evidence="16">The sequence shown here is derived from an EMBL/GenBank/DDBJ whole genome shotgun (WGS) entry which is preliminary data.</text>
</comment>
<dbReference type="SUPFAM" id="SSF56935">
    <property type="entry name" value="Porins"/>
    <property type="match status" value="1"/>
</dbReference>
<feature type="chain" id="PRO_5027038575" evidence="13">
    <location>
        <begin position="19"/>
        <end position="686"/>
    </location>
</feature>
<keyword evidence="9 16" id="KW-0675">Receptor</keyword>